<accession>F2B8F9</accession>
<keyword evidence="1" id="KW-0472">Membrane</keyword>
<keyword evidence="1" id="KW-1133">Transmembrane helix</keyword>
<keyword evidence="1" id="KW-0812">Transmembrane</keyword>
<evidence type="ECO:0000256" key="1">
    <source>
        <dbReference type="SAM" id="Phobius"/>
    </source>
</evidence>
<dbReference type="HOGENOM" id="CLU_1720378_0_0_4"/>
<comment type="caution">
    <text evidence="2">The sequence shown here is derived from an EMBL/GenBank/DDBJ whole genome shotgun (WGS) entry which is preliminary data.</text>
</comment>
<proteinExistence type="predicted"/>
<name>F2B8F9_9NEIS</name>
<evidence type="ECO:0000313" key="2">
    <source>
        <dbReference type="EMBL" id="EGF12254.1"/>
    </source>
</evidence>
<keyword evidence="3" id="KW-1185">Reference proteome</keyword>
<dbReference type="Proteomes" id="UP000004105">
    <property type="component" value="Unassembled WGS sequence"/>
</dbReference>
<sequence>MLWALWLWTAPLPPLCPLPQQENLRYGSADIRNPAEAAWSFAISAGQLPQCFGSLKPAARDGWTVYAAQMLRPHAYRTFDAWRKAYAVLLLLFSGCLIRWLRVTDKKGKYGQNNSDGGAFRLPDGGVHEHTAARTAACTAHRNRGAETHRIQ</sequence>
<organism evidence="2 3">
    <name type="scientific">Neisseria bacilliformis ATCC BAA-1200</name>
    <dbReference type="NCBI Taxonomy" id="888742"/>
    <lineage>
        <taxon>Bacteria</taxon>
        <taxon>Pseudomonadati</taxon>
        <taxon>Pseudomonadota</taxon>
        <taxon>Betaproteobacteria</taxon>
        <taxon>Neisseriales</taxon>
        <taxon>Neisseriaceae</taxon>
        <taxon>Neisseria</taxon>
    </lineage>
</organism>
<dbReference type="AlphaFoldDB" id="F2B8F9"/>
<dbReference type="EMBL" id="AFAY01000002">
    <property type="protein sequence ID" value="EGF12254.1"/>
    <property type="molecule type" value="Genomic_DNA"/>
</dbReference>
<feature type="transmembrane region" description="Helical" evidence="1">
    <location>
        <begin position="81"/>
        <end position="101"/>
    </location>
</feature>
<evidence type="ECO:0000313" key="3">
    <source>
        <dbReference type="Proteomes" id="UP000004105"/>
    </source>
</evidence>
<reference evidence="2 3" key="1">
    <citation type="submission" date="2011-02" db="EMBL/GenBank/DDBJ databases">
        <authorList>
            <person name="Muzny D."/>
            <person name="Qin X."/>
            <person name="Deng J."/>
            <person name="Jiang H."/>
            <person name="Liu Y."/>
            <person name="Qu J."/>
            <person name="Song X.-Z."/>
            <person name="Zhang L."/>
            <person name="Thornton R."/>
            <person name="Coyle M."/>
            <person name="Francisco L."/>
            <person name="Jackson L."/>
            <person name="Javaid M."/>
            <person name="Korchina V."/>
            <person name="Kovar C."/>
            <person name="Mata R."/>
            <person name="Mathew T."/>
            <person name="Ngo R."/>
            <person name="Nguyen L."/>
            <person name="Nguyen N."/>
            <person name="Okwuonu G."/>
            <person name="Ongeri F."/>
            <person name="Pham C."/>
            <person name="Simmons D."/>
            <person name="Wilczek-Boney K."/>
            <person name="Hale W."/>
            <person name="Jakkamsetti A."/>
            <person name="Pham P."/>
            <person name="Ruth R."/>
            <person name="San Lucas F."/>
            <person name="Warren J."/>
            <person name="Zhang J."/>
            <person name="Zhao Z."/>
            <person name="Zhou C."/>
            <person name="Zhu D."/>
            <person name="Lee S."/>
            <person name="Bess C."/>
            <person name="Blankenburg K."/>
            <person name="Forbes L."/>
            <person name="Fu Q."/>
            <person name="Gubbala S."/>
            <person name="Hirani K."/>
            <person name="Jayaseelan J.C."/>
            <person name="Lara F."/>
            <person name="Munidasa M."/>
            <person name="Palculict T."/>
            <person name="Patil S."/>
            <person name="Pu L.-L."/>
            <person name="Saada N."/>
            <person name="Tang L."/>
            <person name="Weissenberger G."/>
            <person name="Zhu Y."/>
            <person name="Hemphill L."/>
            <person name="Shang Y."/>
            <person name="Youmans B."/>
            <person name="Ayvaz T."/>
            <person name="Ross M."/>
            <person name="Santibanez J."/>
            <person name="Aqrawi P."/>
            <person name="Gross S."/>
            <person name="Joshi V."/>
            <person name="Fowler G."/>
            <person name="Nazareth L."/>
            <person name="Reid J."/>
            <person name="Worley K."/>
            <person name="Petrosino J."/>
            <person name="Highlander S."/>
            <person name="Gibbs R."/>
        </authorList>
    </citation>
    <scope>NUCLEOTIDE SEQUENCE [LARGE SCALE GENOMIC DNA]</scope>
    <source>
        <strain evidence="2 3">ATCC BAA-1200</strain>
    </source>
</reference>
<gene>
    <name evidence="2" type="primary">cmaA</name>
    <name evidence="2" type="ORF">HMPREF9123_0043</name>
</gene>
<protein>
    <submittedName>
        <fullName evidence="2">CmaA family protein</fullName>
    </submittedName>
</protein>